<comment type="caution">
    <text evidence="4">The sequence shown here is derived from an EMBL/GenBank/DDBJ whole genome shotgun (WGS) entry which is preliminary data.</text>
</comment>
<dbReference type="PATRIC" id="fig|1393736.3.peg.2705"/>
<evidence type="ECO:0000259" key="3">
    <source>
        <dbReference type="PROSITE" id="PS50075"/>
    </source>
</evidence>
<gene>
    <name evidence="4" type="ORF">BA1DRAFT_02643</name>
</gene>
<dbReference type="AlphaFoldDB" id="A0A022PGY3"/>
<keyword evidence="1" id="KW-0596">Phosphopantetheine</keyword>
<name>A0A022PGY3_9GAMM</name>
<dbReference type="InterPro" id="IPR009081">
    <property type="entry name" value="PP-bd_ACP"/>
</dbReference>
<proteinExistence type="predicted"/>
<dbReference type="Gene3D" id="1.10.1200.10">
    <property type="entry name" value="ACP-like"/>
    <property type="match status" value="1"/>
</dbReference>
<dbReference type="Proteomes" id="UP000023464">
    <property type="component" value="Unassembled WGS sequence"/>
</dbReference>
<keyword evidence="2" id="KW-0597">Phosphoprotein</keyword>
<evidence type="ECO:0000256" key="2">
    <source>
        <dbReference type="ARBA" id="ARBA00022553"/>
    </source>
</evidence>
<dbReference type="Pfam" id="PF00550">
    <property type="entry name" value="PP-binding"/>
    <property type="match status" value="1"/>
</dbReference>
<reference evidence="4 5" key="1">
    <citation type="submission" date="2014-03" db="EMBL/GenBank/DDBJ databases">
        <title>Draft Genome of Photorhabdus luminescens BA1, an Egyptian Isolate.</title>
        <authorList>
            <person name="Ghazal S."/>
            <person name="Hurst S.G.IV."/>
            <person name="Morris K."/>
            <person name="Thomas K."/>
            <person name="Tisa L.S."/>
        </authorList>
    </citation>
    <scope>NUCLEOTIDE SEQUENCE [LARGE SCALE GENOMIC DNA]</scope>
    <source>
        <strain evidence="4 5">BA1</strain>
    </source>
</reference>
<organism evidence="4 5">
    <name type="scientific">Photorhabdus aegyptia</name>
    <dbReference type="NCBI Taxonomy" id="2805098"/>
    <lineage>
        <taxon>Bacteria</taxon>
        <taxon>Pseudomonadati</taxon>
        <taxon>Pseudomonadota</taxon>
        <taxon>Gammaproteobacteria</taxon>
        <taxon>Enterobacterales</taxon>
        <taxon>Morganellaceae</taxon>
        <taxon>Photorhabdus</taxon>
    </lineage>
</organism>
<evidence type="ECO:0000313" key="4">
    <source>
        <dbReference type="EMBL" id="EYU14804.1"/>
    </source>
</evidence>
<evidence type="ECO:0000256" key="1">
    <source>
        <dbReference type="ARBA" id="ARBA00022450"/>
    </source>
</evidence>
<accession>A0A022PGY3</accession>
<dbReference type="SUPFAM" id="SSF47336">
    <property type="entry name" value="ACP-like"/>
    <property type="match status" value="1"/>
</dbReference>
<evidence type="ECO:0000313" key="5">
    <source>
        <dbReference type="Proteomes" id="UP000023464"/>
    </source>
</evidence>
<protein>
    <submittedName>
        <fullName evidence="4">Aryl carrier protein</fullName>
    </submittedName>
</protein>
<dbReference type="EMBL" id="JFGV01000038">
    <property type="protein sequence ID" value="EYU14804.1"/>
    <property type="molecule type" value="Genomic_DNA"/>
</dbReference>
<dbReference type="InterPro" id="IPR036736">
    <property type="entry name" value="ACP-like_sf"/>
</dbReference>
<dbReference type="InterPro" id="IPR006162">
    <property type="entry name" value="Ppantetheine_attach_site"/>
</dbReference>
<sequence length="76" mass="9027">MKNQLIYEILHREIRALYPEVETIPEDENLFDIGFDSVKMLMLVDRLNYAGYPVNFADLARWPTINDWIKLLAKDK</sequence>
<feature type="domain" description="Carrier" evidence="3">
    <location>
        <begin position="1"/>
        <end position="76"/>
    </location>
</feature>
<keyword evidence="5" id="KW-1185">Reference proteome</keyword>
<dbReference type="PROSITE" id="PS50075">
    <property type="entry name" value="CARRIER"/>
    <property type="match status" value="1"/>
</dbReference>
<dbReference type="PROSITE" id="PS00012">
    <property type="entry name" value="PHOSPHOPANTETHEINE"/>
    <property type="match status" value="1"/>
</dbReference>
<dbReference type="RefSeq" id="WP_036779738.1">
    <property type="nucleotide sequence ID" value="NZ_CAWLTM010000077.1"/>
</dbReference>